<dbReference type="Proteomes" id="UP000199103">
    <property type="component" value="Chromosome I"/>
</dbReference>
<reference evidence="10 11" key="1">
    <citation type="submission" date="2016-10" db="EMBL/GenBank/DDBJ databases">
        <authorList>
            <person name="de Groot N.N."/>
        </authorList>
    </citation>
    <scope>NUCLEOTIDE SEQUENCE [LARGE SCALE GENOMIC DNA]</scope>
    <source>
        <strain evidence="10 11">DSM 21800</strain>
    </source>
</reference>
<comment type="subcellular location">
    <subcellularLocation>
        <location evidence="1">Cell membrane</location>
        <topology evidence="1">Multi-pass membrane protein</topology>
    </subcellularLocation>
</comment>
<keyword evidence="6 9" id="KW-1133">Transmembrane helix</keyword>
<keyword evidence="3" id="KW-1003">Cell membrane</keyword>
<dbReference type="AlphaFoldDB" id="A0A1H1VSL7"/>
<dbReference type="InterPro" id="IPR036458">
    <property type="entry name" value="Na:dicarbo_symporter_sf"/>
</dbReference>
<dbReference type="Pfam" id="PF00375">
    <property type="entry name" value="SDF"/>
    <property type="match status" value="1"/>
</dbReference>
<dbReference type="GO" id="GO:0070778">
    <property type="term" value="P:L-aspartate transmembrane transport"/>
    <property type="evidence" value="ECO:0007669"/>
    <property type="project" value="TreeGrafter"/>
</dbReference>
<evidence type="ECO:0000256" key="6">
    <source>
        <dbReference type="ARBA" id="ARBA00022989"/>
    </source>
</evidence>
<evidence type="ECO:0000313" key="10">
    <source>
        <dbReference type="EMBL" id="SDS87763.1"/>
    </source>
</evidence>
<feature type="transmembrane region" description="Helical" evidence="9">
    <location>
        <begin position="59"/>
        <end position="76"/>
    </location>
</feature>
<evidence type="ECO:0000256" key="2">
    <source>
        <dbReference type="ARBA" id="ARBA00022448"/>
    </source>
</evidence>
<feature type="transmembrane region" description="Helical" evidence="9">
    <location>
        <begin position="201"/>
        <end position="225"/>
    </location>
</feature>
<evidence type="ECO:0000256" key="3">
    <source>
        <dbReference type="ARBA" id="ARBA00022475"/>
    </source>
</evidence>
<evidence type="ECO:0000256" key="8">
    <source>
        <dbReference type="SAM" id="MobiDB-lite"/>
    </source>
</evidence>
<feature type="transmembrane region" description="Helical" evidence="9">
    <location>
        <begin position="20"/>
        <end position="39"/>
    </location>
</feature>
<proteinExistence type="predicted"/>
<gene>
    <name evidence="10" type="ORF">SAMN04489812_3334</name>
</gene>
<feature type="region of interest" description="Disordered" evidence="8">
    <location>
        <begin position="434"/>
        <end position="462"/>
    </location>
</feature>
<dbReference type="InterPro" id="IPR001991">
    <property type="entry name" value="Na-dicarboxylate_symporter"/>
</dbReference>
<dbReference type="EMBL" id="LT629772">
    <property type="protein sequence ID" value="SDS87763.1"/>
    <property type="molecule type" value="Genomic_DNA"/>
</dbReference>
<sequence>MSTATGGSNPAAKRRDRSHWLYVAVIIAVILGIAVGLIWPEFGKSLAPLGTGFVNLIKMMISPIIFCTIITGIGSVRKAAQVGRVGGIALTYFIVMSLVALVIGLIVGNVLHPGDGLHLTDAILDKGKAQVKPPEEGEEGGLTGFILSVVPDTLVSSLTSGSVLQTLLVALLAGFGVQALGEKGEPITRGVSHIQRLIFKIMAMVMWVAPIGAFGAMASVVGAAGPAVLGSLLTLMVGFYITCILFVGVVLGLLLWFVARVNILLLLKYLAREFLLIVSTSSSESALPRALAKLEHLGVARPTVGIVIPTGYSFNLDGTAIYLTMASLFVADAMGKPFQLGEQISLLIFMMIASKGAAGVSGAGLATLAGGLSTHRPDLVGGVGLIVGIDRFMSEARALTNFAGNSVATVVIGTWTHSIDHDRVRTVLAGDLPFDESTMTDDHEPVTGETTAADEQQPASSR</sequence>
<evidence type="ECO:0000256" key="4">
    <source>
        <dbReference type="ARBA" id="ARBA00022692"/>
    </source>
</evidence>
<feature type="transmembrane region" description="Helical" evidence="9">
    <location>
        <begin position="237"/>
        <end position="259"/>
    </location>
</feature>
<dbReference type="Gene3D" id="1.10.3860.10">
    <property type="entry name" value="Sodium:dicarboxylate symporter"/>
    <property type="match status" value="1"/>
</dbReference>
<evidence type="ECO:0000256" key="5">
    <source>
        <dbReference type="ARBA" id="ARBA00022847"/>
    </source>
</evidence>
<accession>A0A1H1VSL7</accession>
<feature type="transmembrane region" description="Helical" evidence="9">
    <location>
        <begin position="162"/>
        <end position="180"/>
    </location>
</feature>
<evidence type="ECO:0000313" key="11">
    <source>
        <dbReference type="Proteomes" id="UP000199103"/>
    </source>
</evidence>
<organism evidence="10 11">
    <name type="scientific">Microlunatus soli</name>
    <dbReference type="NCBI Taxonomy" id="630515"/>
    <lineage>
        <taxon>Bacteria</taxon>
        <taxon>Bacillati</taxon>
        <taxon>Actinomycetota</taxon>
        <taxon>Actinomycetes</taxon>
        <taxon>Propionibacteriales</taxon>
        <taxon>Propionibacteriaceae</taxon>
        <taxon>Microlunatus</taxon>
    </lineage>
</organism>
<evidence type="ECO:0000256" key="9">
    <source>
        <dbReference type="SAM" id="Phobius"/>
    </source>
</evidence>
<dbReference type="GO" id="GO:0015366">
    <property type="term" value="F:malate:proton symporter activity"/>
    <property type="evidence" value="ECO:0007669"/>
    <property type="project" value="TreeGrafter"/>
</dbReference>
<keyword evidence="2" id="KW-0813">Transport</keyword>
<dbReference type="STRING" id="630515.SAMN04489812_3334"/>
<dbReference type="GO" id="GO:0005886">
    <property type="term" value="C:plasma membrane"/>
    <property type="evidence" value="ECO:0007669"/>
    <property type="project" value="UniProtKB-SubCell"/>
</dbReference>
<dbReference type="PANTHER" id="PTHR42865:SF1">
    <property type="entry name" value="AEROBIC C4-DICARBOXYLATE TRANSPORT PROTEIN"/>
    <property type="match status" value="1"/>
</dbReference>
<dbReference type="PANTHER" id="PTHR42865">
    <property type="entry name" value="PROTON/GLUTAMATE-ASPARTATE SYMPORTER"/>
    <property type="match status" value="1"/>
</dbReference>
<dbReference type="GO" id="GO:0015141">
    <property type="term" value="F:succinate transmembrane transporter activity"/>
    <property type="evidence" value="ECO:0007669"/>
    <property type="project" value="TreeGrafter"/>
</dbReference>
<keyword evidence="4 9" id="KW-0812">Transmembrane</keyword>
<dbReference type="GO" id="GO:0015138">
    <property type="term" value="F:fumarate transmembrane transporter activity"/>
    <property type="evidence" value="ECO:0007669"/>
    <property type="project" value="TreeGrafter"/>
</dbReference>
<keyword evidence="5" id="KW-0769">Symport</keyword>
<protein>
    <submittedName>
        <fullName evidence="10">Aerobic C4-dicarboxylate transport protein</fullName>
    </submittedName>
</protein>
<dbReference type="PRINTS" id="PR00173">
    <property type="entry name" value="EDTRNSPORT"/>
</dbReference>
<feature type="transmembrane region" description="Helical" evidence="9">
    <location>
        <begin position="88"/>
        <end position="111"/>
    </location>
</feature>
<feature type="compositionally biased region" description="Polar residues" evidence="8">
    <location>
        <begin position="448"/>
        <end position="462"/>
    </location>
</feature>
<dbReference type="FunFam" id="1.10.3860.10:FF:000001">
    <property type="entry name" value="C4-dicarboxylate transport protein"/>
    <property type="match status" value="1"/>
</dbReference>
<dbReference type="SUPFAM" id="SSF118215">
    <property type="entry name" value="Proton glutamate symport protein"/>
    <property type="match status" value="1"/>
</dbReference>
<evidence type="ECO:0000256" key="1">
    <source>
        <dbReference type="ARBA" id="ARBA00004651"/>
    </source>
</evidence>
<keyword evidence="11" id="KW-1185">Reference proteome</keyword>
<dbReference type="RefSeq" id="WP_091526579.1">
    <property type="nucleotide sequence ID" value="NZ_LT629772.1"/>
</dbReference>
<keyword evidence="7 9" id="KW-0472">Membrane</keyword>
<evidence type="ECO:0000256" key="7">
    <source>
        <dbReference type="ARBA" id="ARBA00023136"/>
    </source>
</evidence>
<name>A0A1H1VSL7_9ACTN</name>
<dbReference type="OrthoDB" id="9766690at2"/>